<dbReference type="SMART" id="SM00490">
    <property type="entry name" value="HELICc"/>
    <property type="match status" value="1"/>
</dbReference>
<evidence type="ECO:0000256" key="2">
    <source>
        <dbReference type="SAM" id="Phobius"/>
    </source>
</evidence>
<keyword evidence="2" id="KW-1133">Transmembrane helix</keyword>
<dbReference type="InterPro" id="IPR027417">
    <property type="entry name" value="P-loop_NTPase"/>
</dbReference>
<keyword evidence="2" id="KW-0472">Membrane</keyword>
<evidence type="ECO:0000256" key="1">
    <source>
        <dbReference type="ARBA" id="ARBA00022801"/>
    </source>
</evidence>
<dbReference type="OrthoDB" id="448448at2759"/>
<sequence length="178" mass="20044">KCLPELQNNGHRVLIFSQYVLILNILEVYLQLRNYRYLRLDGSTAVNIRQDLINEYTKDTGIFVFLLSTRAGGLGINLTSADTVIIHDIDFNPYNDKQAEDRCHRMGQTKPVTVYRLISQGTIEEGMLAMNKEKLKLEKDITTDETDNPDVKSVVKLLSSALGVDSAKATSLVSPRKN</sequence>
<dbReference type="EMBL" id="JAACXV010021740">
    <property type="protein sequence ID" value="KAF7263404.1"/>
    <property type="molecule type" value="Genomic_DNA"/>
</dbReference>
<gene>
    <name evidence="5" type="ORF">GWI33_002400</name>
    <name evidence="4" type="ORF">GWI33_002406</name>
</gene>
<dbReference type="AlphaFoldDB" id="A0A834HL88"/>
<protein>
    <recommendedName>
        <fullName evidence="3">Helicase C-terminal domain-containing protein</fullName>
    </recommendedName>
</protein>
<feature type="non-terminal residue" evidence="4">
    <location>
        <position position="1"/>
    </location>
</feature>
<comment type="caution">
    <text evidence="4">The sequence shown here is derived from an EMBL/GenBank/DDBJ whole genome shotgun (WGS) entry which is preliminary data.</text>
</comment>
<dbReference type="CDD" id="cd18793">
    <property type="entry name" value="SF2_C_SNF"/>
    <property type="match status" value="1"/>
</dbReference>
<dbReference type="InterPro" id="IPR049730">
    <property type="entry name" value="SNF2/RAD54-like_C"/>
</dbReference>
<dbReference type="PROSITE" id="PS51194">
    <property type="entry name" value="HELICASE_CTER"/>
    <property type="match status" value="1"/>
</dbReference>
<reference evidence="4" key="1">
    <citation type="submission" date="2020-08" db="EMBL/GenBank/DDBJ databases">
        <title>Genome sequencing and assembly of the red palm weevil Rhynchophorus ferrugineus.</title>
        <authorList>
            <person name="Dias G.B."/>
            <person name="Bergman C.M."/>
            <person name="Manee M."/>
        </authorList>
    </citation>
    <scope>NUCLEOTIDE SEQUENCE</scope>
    <source>
        <strain evidence="4">AA-2017</strain>
        <tissue evidence="4">Whole larva</tissue>
    </source>
</reference>
<feature type="domain" description="Helicase C-terminal" evidence="3">
    <location>
        <begin position="1"/>
        <end position="162"/>
    </location>
</feature>
<evidence type="ECO:0000313" key="5">
    <source>
        <dbReference type="EMBL" id="KAF7263407.1"/>
    </source>
</evidence>
<dbReference type="SUPFAM" id="SSF52540">
    <property type="entry name" value="P-loop containing nucleoside triphosphate hydrolases"/>
    <property type="match status" value="1"/>
</dbReference>
<dbReference type="Gene3D" id="3.40.50.300">
    <property type="entry name" value="P-loop containing nucleotide triphosphate hydrolases"/>
    <property type="match status" value="1"/>
</dbReference>
<proteinExistence type="predicted"/>
<dbReference type="Pfam" id="PF00271">
    <property type="entry name" value="Helicase_C"/>
    <property type="match status" value="1"/>
</dbReference>
<name>A0A834HL88_RHYFE</name>
<keyword evidence="1" id="KW-0378">Hydrolase</keyword>
<accession>A0A834HL88</accession>
<dbReference type="GO" id="GO:0016787">
    <property type="term" value="F:hydrolase activity"/>
    <property type="evidence" value="ECO:0007669"/>
    <property type="project" value="UniProtKB-KW"/>
</dbReference>
<evidence type="ECO:0000313" key="6">
    <source>
        <dbReference type="Proteomes" id="UP000625711"/>
    </source>
</evidence>
<evidence type="ECO:0000313" key="4">
    <source>
        <dbReference type="EMBL" id="KAF7263404.1"/>
    </source>
</evidence>
<feature type="transmembrane region" description="Helical" evidence="2">
    <location>
        <begin position="13"/>
        <end position="30"/>
    </location>
</feature>
<organism evidence="4 6">
    <name type="scientific">Rhynchophorus ferrugineus</name>
    <name type="common">Red palm weevil</name>
    <name type="synonym">Curculio ferrugineus</name>
    <dbReference type="NCBI Taxonomy" id="354439"/>
    <lineage>
        <taxon>Eukaryota</taxon>
        <taxon>Metazoa</taxon>
        <taxon>Ecdysozoa</taxon>
        <taxon>Arthropoda</taxon>
        <taxon>Hexapoda</taxon>
        <taxon>Insecta</taxon>
        <taxon>Pterygota</taxon>
        <taxon>Neoptera</taxon>
        <taxon>Endopterygota</taxon>
        <taxon>Coleoptera</taxon>
        <taxon>Polyphaga</taxon>
        <taxon>Cucujiformia</taxon>
        <taxon>Curculionidae</taxon>
        <taxon>Dryophthorinae</taxon>
        <taxon>Rhynchophorus</taxon>
    </lineage>
</organism>
<dbReference type="InterPro" id="IPR001650">
    <property type="entry name" value="Helicase_C-like"/>
</dbReference>
<dbReference type="PANTHER" id="PTHR10799">
    <property type="entry name" value="SNF2/RAD54 HELICASE FAMILY"/>
    <property type="match status" value="1"/>
</dbReference>
<evidence type="ECO:0000259" key="3">
    <source>
        <dbReference type="PROSITE" id="PS51194"/>
    </source>
</evidence>
<keyword evidence="6" id="KW-1185">Reference proteome</keyword>
<dbReference type="EMBL" id="JAACXV010021705">
    <property type="protein sequence ID" value="KAF7263407.1"/>
    <property type="molecule type" value="Genomic_DNA"/>
</dbReference>
<dbReference type="Proteomes" id="UP000625711">
    <property type="component" value="Unassembled WGS sequence"/>
</dbReference>
<keyword evidence="2" id="KW-0812">Transmembrane</keyword>